<keyword evidence="8 9" id="KW-0238">DNA-binding</keyword>
<evidence type="ECO:0000256" key="2">
    <source>
        <dbReference type="ARBA" id="ARBA00008016"/>
    </source>
</evidence>
<dbReference type="InterPro" id="IPR042174">
    <property type="entry name" value="RecF_2"/>
</dbReference>
<dbReference type="GO" id="GO:0003697">
    <property type="term" value="F:single-stranded DNA binding"/>
    <property type="evidence" value="ECO:0007669"/>
    <property type="project" value="UniProtKB-UniRule"/>
</dbReference>
<evidence type="ECO:0000256" key="3">
    <source>
        <dbReference type="ARBA" id="ARBA00020170"/>
    </source>
</evidence>
<dbReference type="PANTHER" id="PTHR32182:SF0">
    <property type="entry name" value="DNA REPLICATION AND REPAIR PROTEIN RECF"/>
    <property type="match status" value="1"/>
</dbReference>
<name>A0A562I0A6_9GAMM</name>
<keyword evidence="9 10" id="KW-0227">DNA damage</keyword>
<evidence type="ECO:0000259" key="11">
    <source>
        <dbReference type="Pfam" id="PF02463"/>
    </source>
</evidence>
<dbReference type="InterPro" id="IPR027417">
    <property type="entry name" value="P-loop_NTPase"/>
</dbReference>
<evidence type="ECO:0000256" key="10">
    <source>
        <dbReference type="RuleBase" id="RU000578"/>
    </source>
</evidence>
<dbReference type="InterPro" id="IPR003395">
    <property type="entry name" value="RecF/RecN/SMC_N"/>
</dbReference>
<gene>
    <name evidence="9" type="primary">recF</name>
    <name evidence="12" type="ORF">LX59_02663</name>
</gene>
<evidence type="ECO:0000256" key="8">
    <source>
        <dbReference type="ARBA" id="ARBA00023125"/>
    </source>
</evidence>
<dbReference type="HAMAP" id="MF_00365">
    <property type="entry name" value="RecF"/>
    <property type="match status" value="1"/>
</dbReference>
<dbReference type="Pfam" id="PF02463">
    <property type="entry name" value="SMC_N"/>
    <property type="match status" value="1"/>
</dbReference>
<comment type="function">
    <text evidence="9 10">The RecF protein is involved in DNA metabolism; it is required for DNA replication and normal SOS inducibility. RecF binds preferentially to single-stranded, linear DNA. It also seems to bind ATP.</text>
</comment>
<feature type="domain" description="RecF/RecN/SMC N-terminal" evidence="11">
    <location>
        <begin position="2"/>
        <end position="353"/>
    </location>
</feature>
<keyword evidence="7 9" id="KW-0067">ATP-binding</keyword>
<dbReference type="EMBL" id="VLKG01000011">
    <property type="protein sequence ID" value="TWH64256.1"/>
    <property type="molecule type" value="Genomic_DNA"/>
</dbReference>
<dbReference type="Gene3D" id="3.40.50.300">
    <property type="entry name" value="P-loop containing nucleotide triphosphate hydrolases"/>
    <property type="match status" value="1"/>
</dbReference>
<dbReference type="GO" id="GO:0009432">
    <property type="term" value="P:SOS response"/>
    <property type="evidence" value="ECO:0007669"/>
    <property type="project" value="UniProtKB-UniRule"/>
</dbReference>
<comment type="subcellular location">
    <subcellularLocation>
        <location evidence="1 9 10">Cytoplasm</location>
    </subcellularLocation>
</comment>
<keyword evidence="6 9" id="KW-0547">Nucleotide-binding</keyword>
<evidence type="ECO:0000256" key="1">
    <source>
        <dbReference type="ARBA" id="ARBA00004496"/>
    </source>
</evidence>
<keyword evidence="4 9" id="KW-0963">Cytoplasm</keyword>
<dbReference type="GO" id="GO:0005737">
    <property type="term" value="C:cytoplasm"/>
    <property type="evidence" value="ECO:0007669"/>
    <property type="project" value="UniProtKB-SubCell"/>
</dbReference>
<dbReference type="GO" id="GO:0000731">
    <property type="term" value="P:DNA synthesis involved in DNA repair"/>
    <property type="evidence" value="ECO:0007669"/>
    <property type="project" value="TreeGrafter"/>
</dbReference>
<evidence type="ECO:0000256" key="7">
    <source>
        <dbReference type="ARBA" id="ARBA00022840"/>
    </source>
</evidence>
<sequence>MFLNRFSVTGIRNLHPVTLSNLSQVNVFYGLNGSGKTSLLEAIFLLGLGRSFRTGRMDTPIAYHQSEYIVFGELSREEDLDDTKAKVTLGLSRKRTGELSIRINGQNVQTASALAETMPLQLINPDSFRFLEGGPKARRQFLDWGVFHSEPRFFQAWKRMQRALHQRNSWLRHATLDRSQQEVWNHEFSLASLEVDTYRKNYLEVFRPVFEQVLAHLIDLKDLQLSYYQGWDKDRSLQTVLESSIQRDRMAGYTQAGPQRADLRIRMSGVYDAVDIISRGQQKLIISALRIAQGYLLRAKQDEAAANKRCIYLIDDLPSELDSYHQKAICQLLEQLKCQVFITCIDPTSLKNCWMDTASLSKFHVKQGYISQQP</sequence>
<dbReference type="GO" id="GO:0006302">
    <property type="term" value="P:double-strand break repair"/>
    <property type="evidence" value="ECO:0007669"/>
    <property type="project" value="TreeGrafter"/>
</dbReference>
<keyword evidence="13" id="KW-1185">Reference proteome</keyword>
<dbReference type="InterPro" id="IPR001238">
    <property type="entry name" value="DNA-binding_RecF"/>
</dbReference>
<comment type="caution">
    <text evidence="12">The sequence shown here is derived from an EMBL/GenBank/DDBJ whole genome shotgun (WGS) entry which is preliminary data.</text>
</comment>
<protein>
    <recommendedName>
        <fullName evidence="3 9">DNA replication and repair protein RecF</fullName>
    </recommendedName>
</protein>
<dbReference type="PROSITE" id="PS00618">
    <property type="entry name" value="RECF_2"/>
    <property type="match status" value="1"/>
</dbReference>
<evidence type="ECO:0000256" key="9">
    <source>
        <dbReference type="HAMAP-Rule" id="MF_00365"/>
    </source>
</evidence>
<evidence type="ECO:0000256" key="6">
    <source>
        <dbReference type="ARBA" id="ARBA00022741"/>
    </source>
</evidence>
<dbReference type="NCBIfam" id="TIGR00611">
    <property type="entry name" value="recf"/>
    <property type="match status" value="1"/>
</dbReference>
<keyword evidence="9 10" id="KW-0234">DNA repair</keyword>
<accession>A0A562I0A6</accession>
<dbReference type="SUPFAM" id="SSF52540">
    <property type="entry name" value="P-loop containing nucleoside triphosphate hydrolases"/>
    <property type="match status" value="1"/>
</dbReference>
<dbReference type="OrthoDB" id="9803889at2"/>
<feature type="binding site" evidence="9">
    <location>
        <begin position="30"/>
        <end position="37"/>
    </location>
    <ligand>
        <name>ATP</name>
        <dbReference type="ChEBI" id="CHEBI:30616"/>
    </ligand>
</feature>
<organism evidence="12 13">
    <name type="scientific">Azomonas agilis</name>
    <dbReference type="NCBI Taxonomy" id="116849"/>
    <lineage>
        <taxon>Bacteria</taxon>
        <taxon>Pseudomonadati</taxon>
        <taxon>Pseudomonadota</taxon>
        <taxon>Gammaproteobacteria</taxon>
        <taxon>Pseudomonadales</taxon>
        <taxon>Pseudomonadaceae</taxon>
        <taxon>Azomonas</taxon>
    </lineage>
</organism>
<dbReference type="Gene3D" id="1.20.1050.90">
    <property type="entry name" value="RecF/RecN/SMC, N-terminal domain"/>
    <property type="match status" value="1"/>
</dbReference>
<reference evidence="12 13" key="1">
    <citation type="submission" date="2019-07" db="EMBL/GenBank/DDBJ databases">
        <title>Genomic Encyclopedia of Type Strains, Phase I: the one thousand microbial genomes (KMG-I) project.</title>
        <authorList>
            <person name="Kyrpides N."/>
        </authorList>
    </citation>
    <scope>NUCLEOTIDE SEQUENCE [LARGE SCALE GENOMIC DNA]</scope>
    <source>
        <strain evidence="12 13">DSM 375</strain>
    </source>
</reference>
<dbReference type="PROSITE" id="PS00617">
    <property type="entry name" value="RECF_1"/>
    <property type="match status" value="1"/>
</dbReference>
<evidence type="ECO:0000256" key="5">
    <source>
        <dbReference type="ARBA" id="ARBA00022705"/>
    </source>
</evidence>
<evidence type="ECO:0000256" key="4">
    <source>
        <dbReference type="ARBA" id="ARBA00022490"/>
    </source>
</evidence>
<dbReference type="PANTHER" id="PTHR32182">
    <property type="entry name" value="DNA REPLICATION AND REPAIR PROTEIN RECF"/>
    <property type="match status" value="1"/>
</dbReference>
<comment type="similarity">
    <text evidence="2 9 10">Belongs to the RecF family.</text>
</comment>
<dbReference type="InterPro" id="IPR018078">
    <property type="entry name" value="DNA-binding_RecF_CS"/>
</dbReference>
<evidence type="ECO:0000313" key="12">
    <source>
        <dbReference type="EMBL" id="TWH64256.1"/>
    </source>
</evidence>
<keyword evidence="9 10" id="KW-0742">SOS response</keyword>
<dbReference type="GO" id="GO:0006260">
    <property type="term" value="P:DNA replication"/>
    <property type="evidence" value="ECO:0007669"/>
    <property type="project" value="UniProtKB-UniRule"/>
</dbReference>
<dbReference type="RefSeq" id="WP_144572578.1">
    <property type="nucleotide sequence ID" value="NZ_VLKG01000011.1"/>
</dbReference>
<dbReference type="Proteomes" id="UP000319627">
    <property type="component" value="Unassembled WGS sequence"/>
</dbReference>
<keyword evidence="5 9" id="KW-0235">DNA replication</keyword>
<evidence type="ECO:0000313" key="13">
    <source>
        <dbReference type="Proteomes" id="UP000319627"/>
    </source>
</evidence>
<proteinExistence type="inferred from homology"/>
<dbReference type="GO" id="GO:0005524">
    <property type="term" value="F:ATP binding"/>
    <property type="evidence" value="ECO:0007669"/>
    <property type="project" value="UniProtKB-UniRule"/>
</dbReference>
<dbReference type="AlphaFoldDB" id="A0A562I0A6"/>